<evidence type="ECO:0000313" key="3">
    <source>
        <dbReference type="EMBL" id="RJR26789.1"/>
    </source>
</evidence>
<keyword evidence="2" id="KW-0812">Transmembrane</keyword>
<evidence type="ECO:0000256" key="2">
    <source>
        <dbReference type="SAM" id="Phobius"/>
    </source>
</evidence>
<feature type="region of interest" description="Disordered" evidence="1">
    <location>
        <begin position="52"/>
        <end position="72"/>
    </location>
</feature>
<evidence type="ECO:0000256" key="1">
    <source>
        <dbReference type="SAM" id="MobiDB-lite"/>
    </source>
</evidence>
<dbReference type="EMBL" id="QZJF01000017">
    <property type="protein sequence ID" value="RJR26789.1"/>
    <property type="molecule type" value="Genomic_DNA"/>
</dbReference>
<evidence type="ECO:0000313" key="4">
    <source>
        <dbReference type="Proteomes" id="UP000265540"/>
    </source>
</evidence>
<protein>
    <submittedName>
        <fullName evidence="3">Uncharacterized protein</fullName>
    </submittedName>
</protein>
<dbReference type="Proteomes" id="UP000265540">
    <property type="component" value="Unassembled WGS sequence"/>
</dbReference>
<reference evidence="3 4" key="1">
    <citation type="journal article" date="2017" name="ISME J.">
        <title>Energy and carbon metabolisms in a deep terrestrial subsurface fluid microbial community.</title>
        <authorList>
            <person name="Momper L."/>
            <person name="Jungbluth S.P."/>
            <person name="Lee M.D."/>
            <person name="Amend J.P."/>
        </authorList>
    </citation>
    <scope>NUCLEOTIDE SEQUENCE [LARGE SCALE GENOMIC DNA]</scope>
    <source>
        <strain evidence="3">SURF_46</strain>
    </source>
</reference>
<name>A0A3A4ZBZ1_UNCKA</name>
<accession>A0A3A4ZBZ1</accession>
<gene>
    <name evidence="3" type="ORF">C4561_03335</name>
</gene>
<comment type="caution">
    <text evidence="3">The sequence shown here is derived from an EMBL/GenBank/DDBJ whole genome shotgun (WGS) entry which is preliminary data.</text>
</comment>
<organism evidence="3 4">
    <name type="scientific">candidate division WWE3 bacterium</name>
    <dbReference type="NCBI Taxonomy" id="2053526"/>
    <lineage>
        <taxon>Bacteria</taxon>
        <taxon>Katanobacteria</taxon>
    </lineage>
</organism>
<sequence length="239" mass="27358">MNKSHLFQVILFMLFLTVPAVFYLVRELSIKDGNSQSGSYENAVVVEEKEMLPVQETSPSVPEEQEELPEPGQKKYVSEILGIGFYYLENQGNQTISIHESGNKVYVNYDSSEPESGQYVEIFAKSPDDTLVEAVEKRLLSGYSEEDCEVYVVDTGMDQYPDTYEKVNIRVAPEWEDMQEFFRLYENCPFRYTQSNGISYFLGDSEHSDKFLFFSIGQYGISASAEGTKGWQDTIEFLD</sequence>
<dbReference type="AlphaFoldDB" id="A0A3A4ZBZ1"/>
<feature type="transmembrane region" description="Helical" evidence="2">
    <location>
        <begin position="6"/>
        <end position="25"/>
    </location>
</feature>
<keyword evidence="2" id="KW-1133">Transmembrane helix</keyword>
<keyword evidence="2" id="KW-0472">Membrane</keyword>
<proteinExistence type="predicted"/>